<dbReference type="AlphaFoldDB" id="W9RTS9"/>
<dbReference type="GO" id="GO:0016491">
    <property type="term" value="F:oxidoreductase activity"/>
    <property type="evidence" value="ECO:0007669"/>
    <property type="project" value="InterPro"/>
</dbReference>
<sequence length="77" mass="9184">MKICLQWVYEQGVGCIVKSYNKNRMKENLDIFDWRLNSEDLKKISEIPQEKLRHGANDFIHDKGPYKSLKELWDGEI</sequence>
<evidence type="ECO:0008006" key="3">
    <source>
        <dbReference type="Google" id="ProtNLM"/>
    </source>
</evidence>
<dbReference type="InterPro" id="IPR018170">
    <property type="entry name" value="Aldo/ket_reductase_CS"/>
</dbReference>
<dbReference type="InterPro" id="IPR036812">
    <property type="entry name" value="NAD(P)_OxRdtase_dom_sf"/>
</dbReference>
<dbReference type="Proteomes" id="UP000030645">
    <property type="component" value="Unassembled WGS sequence"/>
</dbReference>
<dbReference type="Gene3D" id="3.20.20.100">
    <property type="entry name" value="NADP-dependent oxidoreductase domain"/>
    <property type="match status" value="1"/>
</dbReference>
<keyword evidence="2" id="KW-1185">Reference proteome</keyword>
<proteinExistence type="predicted"/>
<dbReference type="EMBL" id="KE345603">
    <property type="protein sequence ID" value="EXC08898.1"/>
    <property type="molecule type" value="Genomic_DNA"/>
</dbReference>
<dbReference type="eggNOG" id="KOG1577">
    <property type="taxonomic scope" value="Eukaryota"/>
</dbReference>
<accession>W9RTS9</accession>
<evidence type="ECO:0000313" key="1">
    <source>
        <dbReference type="EMBL" id="EXC08898.1"/>
    </source>
</evidence>
<protein>
    <recommendedName>
        <fullName evidence="3">NADP-dependent oxidoreductase domain-containing protein</fullName>
    </recommendedName>
</protein>
<gene>
    <name evidence="1" type="ORF">L484_003277</name>
</gene>
<reference evidence="2" key="1">
    <citation type="submission" date="2013-01" db="EMBL/GenBank/DDBJ databases">
        <title>Draft Genome Sequence of a Mulberry Tree, Morus notabilis C.K. Schneid.</title>
        <authorList>
            <person name="He N."/>
            <person name="Zhao S."/>
        </authorList>
    </citation>
    <scope>NUCLEOTIDE SEQUENCE</scope>
</reference>
<dbReference type="SUPFAM" id="SSF51430">
    <property type="entry name" value="NAD(P)-linked oxidoreductase"/>
    <property type="match status" value="1"/>
</dbReference>
<dbReference type="STRING" id="981085.W9RTS9"/>
<dbReference type="PROSITE" id="PS00063">
    <property type="entry name" value="ALDOKETO_REDUCTASE_3"/>
    <property type="match status" value="1"/>
</dbReference>
<name>W9RTS9_9ROSA</name>
<evidence type="ECO:0000313" key="2">
    <source>
        <dbReference type="Proteomes" id="UP000030645"/>
    </source>
</evidence>
<organism evidence="1 2">
    <name type="scientific">Morus notabilis</name>
    <dbReference type="NCBI Taxonomy" id="981085"/>
    <lineage>
        <taxon>Eukaryota</taxon>
        <taxon>Viridiplantae</taxon>
        <taxon>Streptophyta</taxon>
        <taxon>Embryophyta</taxon>
        <taxon>Tracheophyta</taxon>
        <taxon>Spermatophyta</taxon>
        <taxon>Magnoliopsida</taxon>
        <taxon>eudicotyledons</taxon>
        <taxon>Gunneridae</taxon>
        <taxon>Pentapetalae</taxon>
        <taxon>rosids</taxon>
        <taxon>fabids</taxon>
        <taxon>Rosales</taxon>
        <taxon>Moraceae</taxon>
        <taxon>Moreae</taxon>
        <taxon>Morus</taxon>
    </lineage>
</organism>